<dbReference type="EMBL" id="JAINWA010000001">
    <property type="protein sequence ID" value="MCD1654033.1"/>
    <property type="molecule type" value="Genomic_DNA"/>
</dbReference>
<dbReference type="Pfam" id="PF12146">
    <property type="entry name" value="Hydrolase_4"/>
    <property type="match status" value="1"/>
</dbReference>
<evidence type="ECO:0000313" key="3">
    <source>
        <dbReference type="Proteomes" id="UP001198163"/>
    </source>
</evidence>
<dbReference type="InterPro" id="IPR051044">
    <property type="entry name" value="MAG_DAG_Lipase"/>
</dbReference>
<dbReference type="InterPro" id="IPR022742">
    <property type="entry name" value="Hydrolase_4"/>
</dbReference>
<evidence type="ECO:0000313" key="2">
    <source>
        <dbReference type="EMBL" id="MCD1654033.1"/>
    </source>
</evidence>
<dbReference type="PANTHER" id="PTHR11614">
    <property type="entry name" value="PHOSPHOLIPASE-RELATED"/>
    <property type="match status" value="1"/>
</dbReference>
<organism evidence="2 3">
    <name type="scientific">Teretinema zuelzerae</name>
    <dbReference type="NCBI Taxonomy" id="156"/>
    <lineage>
        <taxon>Bacteria</taxon>
        <taxon>Pseudomonadati</taxon>
        <taxon>Spirochaetota</taxon>
        <taxon>Spirochaetia</taxon>
        <taxon>Spirochaetales</taxon>
        <taxon>Treponemataceae</taxon>
        <taxon>Teretinema</taxon>
    </lineage>
</organism>
<name>A0AAE3EHR4_9SPIR</name>
<keyword evidence="3" id="KW-1185">Reference proteome</keyword>
<gene>
    <name evidence="2" type="ORF">K7J14_04885</name>
</gene>
<evidence type="ECO:0000259" key="1">
    <source>
        <dbReference type="Pfam" id="PF12146"/>
    </source>
</evidence>
<feature type="domain" description="Serine aminopeptidase S33" evidence="1">
    <location>
        <begin position="35"/>
        <end position="299"/>
    </location>
</feature>
<proteinExistence type="predicted"/>
<protein>
    <submittedName>
        <fullName evidence="2">Lysophospholipase</fullName>
    </submittedName>
</protein>
<dbReference type="RefSeq" id="WP_230753822.1">
    <property type="nucleotide sequence ID" value="NZ_JAINWA010000001.1"/>
</dbReference>
<accession>A0AAE3EHR4</accession>
<reference evidence="2" key="1">
    <citation type="submission" date="2021-08" db="EMBL/GenBank/DDBJ databases">
        <title>Comparative analyses of Brucepasteria parasyntrophica and Teretinema zuelzerae.</title>
        <authorList>
            <person name="Song Y."/>
            <person name="Brune A."/>
        </authorList>
    </citation>
    <scope>NUCLEOTIDE SEQUENCE</scope>
    <source>
        <strain evidence="2">DSM 1903</strain>
    </source>
</reference>
<dbReference type="Gene3D" id="3.40.50.1820">
    <property type="entry name" value="alpha/beta hydrolase"/>
    <property type="match status" value="1"/>
</dbReference>
<sequence length="323" mass="35318">MDKTEHKATMKEERIRSGDGTELYCSQWIPAADTPVKGCALVLHGMADHAARFSSLAAALSEAGYAVYAYDQRGHGRTAGSDEAIGIIADSDGMDLLVEDARLMISKLREDFGAVPVFLIAHSMGSFVAQGFAQRYGDSISGMVLSGSNGSIGVMADLAKLVAKSEIKKHGRNRRSEKLNTLSFGSFNNSFRPNRTAFDWLSSVDAEVDKYVGDPWCGGVFTAGFFYDLADFLKRIHQKRNLEKVPANLPIALFSGDVDPVGGRKGAGKLYREYKKRGVADLSLKLYPNARHEILNEQNREEVEQDILGWISARSGSARRSGQ</sequence>
<dbReference type="InterPro" id="IPR029058">
    <property type="entry name" value="AB_hydrolase_fold"/>
</dbReference>
<dbReference type="SUPFAM" id="SSF53474">
    <property type="entry name" value="alpha/beta-Hydrolases"/>
    <property type="match status" value="1"/>
</dbReference>
<dbReference type="AlphaFoldDB" id="A0AAE3EHR4"/>
<dbReference type="Proteomes" id="UP001198163">
    <property type="component" value="Unassembled WGS sequence"/>
</dbReference>
<comment type="caution">
    <text evidence="2">The sequence shown here is derived from an EMBL/GenBank/DDBJ whole genome shotgun (WGS) entry which is preliminary data.</text>
</comment>